<reference evidence="2" key="1">
    <citation type="submission" date="2024-05" db="EMBL/GenBank/DDBJ databases">
        <title>Genome Sequences of Four Agar- Degrading Marine Bacteria.</title>
        <authorList>
            <person name="Phillips E.K."/>
            <person name="Shaffer J.C."/>
            <person name="Henson M.W."/>
            <person name="Temperton B."/>
            <person name="Thrash C.J."/>
            <person name="Martin M.O."/>
        </authorList>
    </citation>
    <scope>NUCLEOTIDE SEQUENCE</scope>
    <source>
        <strain evidence="2">EKP203</strain>
    </source>
</reference>
<proteinExistence type="predicted"/>
<dbReference type="EMBL" id="JAUEOZ010000001">
    <property type="protein sequence ID" value="MDN2482276.1"/>
    <property type="molecule type" value="Genomic_DNA"/>
</dbReference>
<keyword evidence="3" id="KW-1185">Reference proteome</keyword>
<organism evidence="2 3">
    <name type="scientific">Vibrio agarivorans</name>
    <dbReference type="NCBI Taxonomy" id="153622"/>
    <lineage>
        <taxon>Bacteria</taxon>
        <taxon>Pseudomonadati</taxon>
        <taxon>Pseudomonadota</taxon>
        <taxon>Gammaproteobacteria</taxon>
        <taxon>Vibrionales</taxon>
        <taxon>Vibrionaceae</taxon>
        <taxon>Vibrio</taxon>
    </lineage>
</organism>
<dbReference type="SUPFAM" id="SSF49354">
    <property type="entry name" value="PapD-like"/>
    <property type="match status" value="1"/>
</dbReference>
<dbReference type="Pfam" id="PF00345">
    <property type="entry name" value="PapD_N"/>
    <property type="match status" value="1"/>
</dbReference>
<comment type="caution">
    <text evidence="2">The sequence shown here is derived from an EMBL/GenBank/DDBJ whole genome shotgun (WGS) entry which is preliminary data.</text>
</comment>
<dbReference type="InterPro" id="IPR016147">
    <property type="entry name" value="Pili_assmbl_chaperone_N"/>
</dbReference>
<evidence type="ECO:0000313" key="3">
    <source>
        <dbReference type="Proteomes" id="UP001169719"/>
    </source>
</evidence>
<dbReference type="InterPro" id="IPR050643">
    <property type="entry name" value="Periplasmic_pilus_chap"/>
</dbReference>
<dbReference type="RefSeq" id="WP_289962263.1">
    <property type="nucleotide sequence ID" value="NZ_JAUEOZ010000001.1"/>
</dbReference>
<dbReference type="InterPro" id="IPR008962">
    <property type="entry name" value="PapD-like_sf"/>
</dbReference>
<accession>A0ABT7Y2K2</accession>
<sequence>MRLFLCLFISIPNAYSFQVEPMVQWLSTHGSSAQATYHLHNPSQLDIPIEITIQSRDVTSEGEEVLTPADDDFIIMPPMASIEKHSSQRVIVRYLGGSELEQAQSYRINFNQLPVDTDSDKSGVKLLINFGSLAFVSPHGSEPILDTQIINDEILISNQGNGVADLSDYSISVSNASEHQKLAWSDIADYLDISFLAPQQSTTVQISDWYTFEAPITALSFVKE</sequence>
<dbReference type="InterPro" id="IPR013783">
    <property type="entry name" value="Ig-like_fold"/>
</dbReference>
<dbReference type="Proteomes" id="UP001169719">
    <property type="component" value="Unassembled WGS sequence"/>
</dbReference>
<evidence type="ECO:0000259" key="1">
    <source>
        <dbReference type="Pfam" id="PF00345"/>
    </source>
</evidence>
<name>A0ABT7Y2K2_9VIBR</name>
<feature type="domain" description="Pili assembly chaperone N-terminal" evidence="1">
    <location>
        <begin position="29"/>
        <end position="138"/>
    </location>
</feature>
<protein>
    <submittedName>
        <fullName evidence="2">Fimbria/pilus periplasmic chaperone</fullName>
    </submittedName>
</protein>
<dbReference type="Gene3D" id="2.60.40.10">
    <property type="entry name" value="Immunoglobulins"/>
    <property type="match status" value="1"/>
</dbReference>
<dbReference type="PANTHER" id="PTHR30251">
    <property type="entry name" value="PILUS ASSEMBLY CHAPERONE"/>
    <property type="match status" value="1"/>
</dbReference>
<gene>
    <name evidence="2" type="ORF">QWJ08_12915</name>
</gene>
<evidence type="ECO:0000313" key="2">
    <source>
        <dbReference type="EMBL" id="MDN2482276.1"/>
    </source>
</evidence>
<dbReference type="PANTHER" id="PTHR30251:SF4">
    <property type="entry name" value="SLR1668 PROTEIN"/>
    <property type="match status" value="1"/>
</dbReference>